<reference evidence="2 3" key="1">
    <citation type="journal article" date="2019" name="Sci. Rep.">
        <title>Orb-weaving spider Araneus ventricosus genome elucidates the spidroin gene catalogue.</title>
        <authorList>
            <person name="Kono N."/>
            <person name="Nakamura H."/>
            <person name="Ohtoshi R."/>
            <person name="Moran D.A.P."/>
            <person name="Shinohara A."/>
            <person name="Yoshida Y."/>
            <person name="Fujiwara M."/>
            <person name="Mori M."/>
            <person name="Tomita M."/>
            <person name="Arakawa K."/>
        </authorList>
    </citation>
    <scope>NUCLEOTIDE SEQUENCE [LARGE SCALE GENOMIC DNA]</scope>
</reference>
<gene>
    <name evidence="2" type="ORF">AVEN_250911_1</name>
</gene>
<dbReference type="EMBL" id="BGPR01002780">
    <property type="protein sequence ID" value="GBM78802.1"/>
    <property type="molecule type" value="Genomic_DNA"/>
</dbReference>
<protein>
    <submittedName>
        <fullName evidence="2">Uncharacterized protein</fullName>
    </submittedName>
</protein>
<comment type="caution">
    <text evidence="2">The sequence shown here is derived from an EMBL/GenBank/DDBJ whole genome shotgun (WGS) entry which is preliminary data.</text>
</comment>
<dbReference type="Proteomes" id="UP000499080">
    <property type="component" value="Unassembled WGS sequence"/>
</dbReference>
<feature type="chain" id="PRO_5021505326" evidence="1">
    <location>
        <begin position="24"/>
        <end position="111"/>
    </location>
</feature>
<dbReference type="OrthoDB" id="8060176at2759"/>
<feature type="signal peptide" evidence="1">
    <location>
        <begin position="1"/>
        <end position="23"/>
    </location>
</feature>
<keyword evidence="3" id="KW-1185">Reference proteome</keyword>
<evidence type="ECO:0000313" key="2">
    <source>
        <dbReference type="EMBL" id="GBM78802.1"/>
    </source>
</evidence>
<accession>A0A4Y2INW6</accession>
<keyword evidence="1" id="KW-0732">Signal</keyword>
<dbReference type="AlphaFoldDB" id="A0A4Y2INW6"/>
<sequence length="111" mass="13331">MTCTSEFWLQLGILLFLEVKVSLEDKYRKRKNYSQKNFRIGLYEKPQDPSIIWLDTTPQRNLITVAKQHMPFDYMLLIAIFSDGKKWNLEGPDVIACYWHDLRKELRGMFR</sequence>
<proteinExistence type="predicted"/>
<organism evidence="2 3">
    <name type="scientific">Araneus ventricosus</name>
    <name type="common">Orbweaver spider</name>
    <name type="synonym">Epeira ventricosa</name>
    <dbReference type="NCBI Taxonomy" id="182803"/>
    <lineage>
        <taxon>Eukaryota</taxon>
        <taxon>Metazoa</taxon>
        <taxon>Ecdysozoa</taxon>
        <taxon>Arthropoda</taxon>
        <taxon>Chelicerata</taxon>
        <taxon>Arachnida</taxon>
        <taxon>Araneae</taxon>
        <taxon>Araneomorphae</taxon>
        <taxon>Entelegynae</taxon>
        <taxon>Araneoidea</taxon>
        <taxon>Araneidae</taxon>
        <taxon>Araneus</taxon>
    </lineage>
</organism>
<evidence type="ECO:0000256" key="1">
    <source>
        <dbReference type="SAM" id="SignalP"/>
    </source>
</evidence>
<evidence type="ECO:0000313" key="3">
    <source>
        <dbReference type="Proteomes" id="UP000499080"/>
    </source>
</evidence>
<name>A0A4Y2INW6_ARAVE</name>